<accession>A0A445MS37</accession>
<feature type="transmembrane region" description="Helical" evidence="6">
    <location>
        <begin position="168"/>
        <end position="190"/>
    </location>
</feature>
<evidence type="ECO:0000256" key="1">
    <source>
        <dbReference type="ARBA" id="ARBA00004651"/>
    </source>
</evidence>
<evidence type="ECO:0000259" key="7">
    <source>
        <dbReference type="Pfam" id="PF09335"/>
    </source>
</evidence>
<gene>
    <name evidence="8" type="ORF">PITCH_A1260072</name>
</gene>
<protein>
    <recommendedName>
        <fullName evidence="6">TVP38/TMEM64 family membrane protein</fullName>
    </recommendedName>
</protein>
<feature type="transmembrane region" description="Helical" evidence="6">
    <location>
        <begin position="89"/>
        <end position="113"/>
    </location>
</feature>
<organism evidence="8">
    <name type="scientific">uncultured Desulfobacterium sp</name>
    <dbReference type="NCBI Taxonomy" id="201089"/>
    <lineage>
        <taxon>Bacteria</taxon>
        <taxon>Pseudomonadati</taxon>
        <taxon>Thermodesulfobacteriota</taxon>
        <taxon>Desulfobacteria</taxon>
        <taxon>Desulfobacterales</taxon>
        <taxon>Desulfobacteriaceae</taxon>
        <taxon>Desulfobacterium</taxon>
        <taxon>environmental samples</taxon>
    </lineage>
</organism>
<keyword evidence="5 6" id="KW-0472">Membrane</keyword>
<dbReference type="GO" id="GO:0005886">
    <property type="term" value="C:plasma membrane"/>
    <property type="evidence" value="ECO:0007669"/>
    <property type="project" value="UniProtKB-SubCell"/>
</dbReference>
<proteinExistence type="inferred from homology"/>
<evidence type="ECO:0000256" key="3">
    <source>
        <dbReference type="ARBA" id="ARBA00022692"/>
    </source>
</evidence>
<dbReference type="InterPro" id="IPR015414">
    <property type="entry name" value="TMEM64"/>
</dbReference>
<keyword evidence="4 6" id="KW-1133">Transmembrane helix</keyword>
<name>A0A445MS37_9BACT</name>
<feature type="transmembrane region" description="Helical" evidence="6">
    <location>
        <begin position="196"/>
        <end position="215"/>
    </location>
</feature>
<reference evidence="8" key="1">
    <citation type="submission" date="2018-01" db="EMBL/GenBank/DDBJ databases">
        <authorList>
            <person name="Regsiter A."/>
            <person name="William W."/>
        </authorList>
    </citation>
    <scope>NUCLEOTIDE SEQUENCE</scope>
    <source>
        <strain evidence="8">TRIP AH-1</strain>
    </source>
</reference>
<dbReference type="InterPro" id="IPR032816">
    <property type="entry name" value="VTT_dom"/>
</dbReference>
<feature type="transmembrane region" description="Helical" evidence="6">
    <location>
        <begin position="12"/>
        <end position="34"/>
    </location>
</feature>
<evidence type="ECO:0000256" key="2">
    <source>
        <dbReference type="ARBA" id="ARBA00022475"/>
    </source>
</evidence>
<dbReference type="Pfam" id="PF09335">
    <property type="entry name" value="VTT_dom"/>
    <property type="match status" value="1"/>
</dbReference>
<sequence>MKKQSDQNLVKDILIILLTTLFFAAVSWVISLPSVRQEAFDVTKWQAYLRGDQWYSALTFILCLILANGCGFPRLWVCVIVGAVFGAHLGVWISQIISLCGATLNFFVGRWLLKSPFNRRIPERFRGWYDRFGDNGFYWVLNIRLFPLGNATVTSLMSGASKMAYSSFIAATFIGFLPLTIIFALFGSSASHHKPLQLYAGAVLFLLFEGVRRIYKKRSLKRQDPNLQLGEV</sequence>
<dbReference type="PANTHER" id="PTHR12677:SF59">
    <property type="entry name" value="GOLGI APPARATUS MEMBRANE PROTEIN TVP38-RELATED"/>
    <property type="match status" value="1"/>
</dbReference>
<dbReference type="PANTHER" id="PTHR12677">
    <property type="entry name" value="GOLGI APPARATUS MEMBRANE PROTEIN TVP38-RELATED"/>
    <property type="match status" value="1"/>
</dbReference>
<dbReference type="EMBL" id="OJIN01000031">
    <property type="protein sequence ID" value="SPD72249.1"/>
    <property type="molecule type" value="Genomic_DNA"/>
</dbReference>
<evidence type="ECO:0000256" key="5">
    <source>
        <dbReference type="ARBA" id="ARBA00023136"/>
    </source>
</evidence>
<feature type="domain" description="VTT" evidence="7">
    <location>
        <begin position="72"/>
        <end position="188"/>
    </location>
</feature>
<feature type="transmembrane region" description="Helical" evidence="6">
    <location>
        <begin position="54"/>
        <end position="77"/>
    </location>
</feature>
<comment type="subcellular location">
    <subcellularLocation>
        <location evidence="1 6">Cell membrane</location>
        <topology evidence="1 6">Multi-pass membrane protein</topology>
    </subcellularLocation>
</comment>
<keyword evidence="3 6" id="KW-0812">Transmembrane</keyword>
<evidence type="ECO:0000313" key="8">
    <source>
        <dbReference type="EMBL" id="SPD72249.1"/>
    </source>
</evidence>
<evidence type="ECO:0000256" key="4">
    <source>
        <dbReference type="ARBA" id="ARBA00022989"/>
    </source>
</evidence>
<comment type="similarity">
    <text evidence="6">Belongs to the TVP38/TMEM64 family.</text>
</comment>
<evidence type="ECO:0000256" key="6">
    <source>
        <dbReference type="RuleBase" id="RU366058"/>
    </source>
</evidence>
<keyword evidence="2 6" id="KW-1003">Cell membrane</keyword>
<dbReference type="AlphaFoldDB" id="A0A445MS37"/>